<dbReference type="AlphaFoldDB" id="A0A251XBT0"/>
<dbReference type="GO" id="GO:0000155">
    <property type="term" value="F:phosphorelay sensor kinase activity"/>
    <property type="evidence" value="ECO:0007669"/>
    <property type="project" value="InterPro"/>
</dbReference>
<dbReference type="SUPFAM" id="SSF53850">
    <property type="entry name" value="Periplasmic binding protein-like II"/>
    <property type="match status" value="1"/>
</dbReference>
<feature type="signal peptide" evidence="14">
    <location>
        <begin position="1"/>
        <end position="42"/>
    </location>
</feature>
<keyword evidence="9" id="KW-0902">Two-component regulatory system</keyword>
<gene>
    <name evidence="17" type="ORF">TPSD3_00215</name>
</gene>
<keyword evidence="5" id="KW-0808">Transferase</keyword>
<keyword evidence="13" id="KW-0812">Transmembrane</keyword>
<accession>A0A251XBT0</accession>
<dbReference type="SUPFAM" id="SSF52172">
    <property type="entry name" value="CheY-like"/>
    <property type="match status" value="2"/>
</dbReference>
<feature type="transmembrane region" description="Helical" evidence="13">
    <location>
        <begin position="330"/>
        <end position="351"/>
    </location>
</feature>
<feature type="modified residue" description="4-aspartylphosphate" evidence="12">
    <location>
        <position position="811"/>
    </location>
</feature>
<dbReference type="GO" id="GO:0005886">
    <property type="term" value="C:plasma membrane"/>
    <property type="evidence" value="ECO:0007669"/>
    <property type="project" value="TreeGrafter"/>
</dbReference>
<keyword evidence="7" id="KW-0418">Kinase</keyword>
<evidence type="ECO:0000256" key="13">
    <source>
        <dbReference type="SAM" id="Phobius"/>
    </source>
</evidence>
<evidence type="ECO:0000256" key="8">
    <source>
        <dbReference type="ARBA" id="ARBA00022840"/>
    </source>
</evidence>
<keyword evidence="18" id="KW-1185">Reference proteome</keyword>
<evidence type="ECO:0000256" key="3">
    <source>
        <dbReference type="ARBA" id="ARBA00012438"/>
    </source>
</evidence>
<dbReference type="CDD" id="cd16922">
    <property type="entry name" value="HATPase_EvgS-ArcB-TorS-like"/>
    <property type="match status" value="1"/>
</dbReference>
<dbReference type="EMBL" id="MSLT01000001">
    <property type="protein sequence ID" value="OUD16186.1"/>
    <property type="molecule type" value="Genomic_DNA"/>
</dbReference>
<feature type="domain" description="Response regulatory" evidence="16">
    <location>
        <begin position="762"/>
        <end position="878"/>
    </location>
</feature>
<dbReference type="Gene3D" id="1.10.287.130">
    <property type="match status" value="1"/>
</dbReference>
<dbReference type="CDD" id="cd00156">
    <property type="entry name" value="REC"/>
    <property type="match status" value="2"/>
</dbReference>
<evidence type="ECO:0000256" key="11">
    <source>
        <dbReference type="ARBA" id="ARBA00023306"/>
    </source>
</evidence>
<reference evidence="17 18" key="1">
    <citation type="submission" date="2016-12" db="EMBL/GenBank/DDBJ databases">
        <title>Thioflexothrix psekupsii D3 genome sequencing and assembly.</title>
        <authorList>
            <person name="Fomenkov A."/>
            <person name="Vincze T."/>
            <person name="Grabovich M."/>
            <person name="Anton B.P."/>
            <person name="Dubinina G."/>
            <person name="Orlova M."/>
            <person name="Belousova E."/>
            <person name="Roberts R.J."/>
        </authorList>
    </citation>
    <scope>NUCLEOTIDE SEQUENCE [LARGE SCALE GENOMIC DNA]</scope>
    <source>
        <strain evidence="17">D3</strain>
    </source>
</reference>
<evidence type="ECO:0000256" key="4">
    <source>
        <dbReference type="ARBA" id="ARBA00022553"/>
    </source>
</evidence>
<comment type="subcellular location">
    <subcellularLocation>
        <location evidence="2">Membrane</location>
    </subcellularLocation>
</comment>
<organism evidence="17 18">
    <name type="scientific">Thioflexithrix psekupsensis</name>
    <dbReference type="NCBI Taxonomy" id="1570016"/>
    <lineage>
        <taxon>Bacteria</taxon>
        <taxon>Pseudomonadati</taxon>
        <taxon>Pseudomonadota</taxon>
        <taxon>Gammaproteobacteria</taxon>
        <taxon>Thiotrichales</taxon>
        <taxon>Thioflexithrix</taxon>
    </lineage>
</organism>
<dbReference type="Proteomes" id="UP000194798">
    <property type="component" value="Unassembled WGS sequence"/>
</dbReference>
<dbReference type="GO" id="GO:0005524">
    <property type="term" value="F:ATP binding"/>
    <property type="evidence" value="ECO:0007669"/>
    <property type="project" value="UniProtKB-KW"/>
</dbReference>
<dbReference type="Pfam" id="PF12974">
    <property type="entry name" value="Phosphonate-bd"/>
    <property type="match status" value="1"/>
</dbReference>
<feature type="chain" id="PRO_5012626025" description="histidine kinase" evidence="14">
    <location>
        <begin position="43"/>
        <end position="896"/>
    </location>
</feature>
<dbReference type="SMART" id="SM00388">
    <property type="entry name" value="HisKA"/>
    <property type="match status" value="1"/>
</dbReference>
<dbReference type="RefSeq" id="WP_086486586.1">
    <property type="nucleotide sequence ID" value="NZ_MSLT01000001.1"/>
</dbReference>
<dbReference type="InterPro" id="IPR036890">
    <property type="entry name" value="HATPase_C_sf"/>
</dbReference>
<dbReference type="Pfam" id="PF00072">
    <property type="entry name" value="Response_reg"/>
    <property type="match status" value="2"/>
</dbReference>
<dbReference type="EC" id="2.7.13.3" evidence="3"/>
<evidence type="ECO:0000256" key="7">
    <source>
        <dbReference type="ARBA" id="ARBA00022777"/>
    </source>
</evidence>
<dbReference type="PANTHER" id="PTHR43047:SF72">
    <property type="entry name" value="OSMOSENSING HISTIDINE PROTEIN KINASE SLN1"/>
    <property type="match status" value="1"/>
</dbReference>
<comment type="caution">
    <text evidence="17">The sequence shown here is derived from an EMBL/GenBank/DDBJ whole genome shotgun (WGS) entry which is preliminary data.</text>
</comment>
<evidence type="ECO:0000256" key="14">
    <source>
        <dbReference type="SAM" id="SignalP"/>
    </source>
</evidence>
<evidence type="ECO:0000256" key="9">
    <source>
        <dbReference type="ARBA" id="ARBA00023012"/>
    </source>
</evidence>
<evidence type="ECO:0000259" key="16">
    <source>
        <dbReference type="PROSITE" id="PS50110"/>
    </source>
</evidence>
<evidence type="ECO:0000313" key="18">
    <source>
        <dbReference type="Proteomes" id="UP000194798"/>
    </source>
</evidence>
<evidence type="ECO:0000313" key="17">
    <source>
        <dbReference type="EMBL" id="OUD16186.1"/>
    </source>
</evidence>
<dbReference type="InterPro" id="IPR036097">
    <property type="entry name" value="HisK_dim/P_sf"/>
</dbReference>
<dbReference type="FunFam" id="1.10.287.130:FF:000038">
    <property type="entry name" value="Sensory transduction histidine kinase"/>
    <property type="match status" value="1"/>
</dbReference>
<dbReference type="OrthoDB" id="9810730at2"/>
<dbReference type="InterPro" id="IPR003594">
    <property type="entry name" value="HATPase_dom"/>
</dbReference>
<dbReference type="InterPro" id="IPR003661">
    <property type="entry name" value="HisK_dim/P_dom"/>
</dbReference>
<dbReference type="SUPFAM" id="SSF47384">
    <property type="entry name" value="Homodimeric domain of signal transducing histidine kinase"/>
    <property type="match status" value="1"/>
</dbReference>
<dbReference type="InterPro" id="IPR004358">
    <property type="entry name" value="Sig_transdc_His_kin-like_C"/>
</dbReference>
<dbReference type="SUPFAM" id="SSF55874">
    <property type="entry name" value="ATPase domain of HSP90 chaperone/DNA topoisomerase II/histidine kinase"/>
    <property type="match status" value="1"/>
</dbReference>
<keyword evidence="8" id="KW-0067">ATP-binding</keyword>
<keyword evidence="4 12" id="KW-0597">Phosphoprotein</keyword>
<dbReference type="Pfam" id="PF02518">
    <property type="entry name" value="HATPase_c"/>
    <property type="match status" value="1"/>
</dbReference>
<protein>
    <recommendedName>
        <fullName evidence="3">histidine kinase</fullName>
        <ecNumber evidence="3">2.7.13.3</ecNumber>
    </recommendedName>
</protein>
<evidence type="ECO:0000256" key="2">
    <source>
        <dbReference type="ARBA" id="ARBA00004370"/>
    </source>
</evidence>
<dbReference type="Pfam" id="PF00512">
    <property type="entry name" value="HisKA"/>
    <property type="match status" value="1"/>
</dbReference>
<feature type="modified residue" description="4-aspartylphosphate" evidence="12">
    <location>
        <position position="692"/>
    </location>
</feature>
<dbReference type="PRINTS" id="PR00344">
    <property type="entry name" value="BCTRLSENSOR"/>
</dbReference>
<dbReference type="InterPro" id="IPR011006">
    <property type="entry name" value="CheY-like_superfamily"/>
</dbReference>
<keyword evidence="14" id="KW-0732">Signal</keyword>
<feature type="domain" description="Histidine kinase" evidence="15">
    <location>
        <begin position="399"/>
        <end position="621"/>
    </location>
</feature>
<keyword evidence="10 13" id="KW-0472">Membrane</keyword>
<sequence>MSCYPCAFYWLCFFQGRQRGVLCRFLALMLLCSFGGLNSANANEVQEIRLVIQQHRTFIPELSATLAYLQTHFPDYRFTVQFMTTTALLQAAAAGQLELALTDAAVYLRLQHSYYAQHLLTYQSAHPKTPYSQQASVIFTRADQHKLNNLSDLSNRRVMATTNDGFSSWLPAWGLLLEAHVSTRRDLRALYFVKDDDEVIPAVFNQEVDAGVISAGSLERWLEQGKIQADSFKILAAKPMVEHFPFAHSTPLYPHWAISAMPHLPKTISDGLTQHLLALSPNHPVVQQDAYAGWTVTANYRVVQRLLQTLRLPPYEEFGKVTPTALLSQYGIWIFLTGVGFLLTIIASIHFKHLYDKLRTMQYELHGELSERRRTELALQEAMAQAEAANVSKSQFLANMSHELRTPMNAIIGYSEMLQEEMQELGHSEYLTDLNKIYTAGKHLLGLINDILDLSKIEAGKMELFLETFHLEEMLHDVITLIEPLVQKKHNTLEVHCIYDLGTMHADLTKVRQSLFNLLSNASKFTENGVIALYATRETVEGVDWVIFRVCDSGIGMTEEQMQRIFEPFTQADASTTRQYGGTGLGLSITRKFCDMMGGSITVESRPGDGSTFIIRLPTTVAARHEDDSEEWLKLTPLLAVNKILVIDSDTAIRDHLKRTLTREGFNVYVADNVEHGLLLARDLHPTAITLDIQMAEADGWAMLATLKTDTELQHIPVIVLSNLQNPETAYAQGAAEVFTKPVDQGLLANTLKRYQLNHQPCALIVEDDKSTRELMHSLLLKSGWRVAQAADGEVALQHMQHDVPDLILLDLSMPKMDGFTFLDQLHRHALWQAIPVVVITAHDLSRSERLRLAGKIETILCKGAYTREELLQKINGLIYAAAKMEARNKPQPLET</sequence>
<dbReference type="FunFam" id="3.30.565.10:FF:000010">
    <property type="entry name" value="Sensor histidine kinase RcsC"/>
    <property type="match status" value="1"/>
</dbReference>
<keyword evidence="11" id="KW-0131">Cell cycle</keyword>
<evidence type="ECO:0000256" key="10">
    <source>
        <dbReference type="ARBA" id="ARBA00023136"/>
    </source>
</evidence>
<dbReference type="SMART" id="SM00448">
    <property type="entry name" value="REC"/>
    <property type="match status" value="2"/>
</dbReference>
<dbReference type="PANTHER" id="PTHR43047">
    <property type="entry name" value="TWO-COMPONENT HISTIDINE PROTEIN KINASE"/>
    <property type="match status" value="1"/>
</dbReference>
<evidence type="ECO:0000256" key="6">
    <source>
        <dbReference type="ARBA" id="ARBA00022741"/>
    </source>
</evidence>
<keyword evidence="13" id="KW-1133">Transmembrane helix</keyword>
<keyword evidence="6" id="KW-0547">Nucleotide-binding</keyword>
<evidence type="ECO:0000256" key="12">
    <source>
        <dbReference type="PROSITE-ProRule" id="PRU00169"/>
    </source>
</evidence>
<dbReference type="Gene3D" id="3.40.50.2300">
    <property type="match status" value="2"/>
</dbReference>
<dbReference type="SMART" id="SM00387">
    <property type="entry name" value="HATPase_c"/>
    <property type="match status" value="1"/>
</dbReference>
<dbReference type="InterPro" id="IPR005467">
    <property type="entry name" value="His_kinase_dom"/>
</dbReference>
<dbReference type="Gene3D" id="3.30.565.10">
    <property type="entry name" value="Histidine kinase-like ATPase, C-terminal domain"/>
    <property type="match status" value="1"/>
</dbReference>
<dbReference type="Gene3D" id="3.40.190.10">
    <property type="entry name" value="Periplasmic binding protein-like II"/>
    <property type="match status" value="1"/>
</dbReference>
<evidence type="ECO:0000259" key="15">
    <source>
        <dbReference type="PROSITE" id="PS50109"/>
    </source>
</evidence>
<evidence type="ECO:0000256" key="5">
    <source>
        <dbReference type="ARBA" id="ARBA00022679"/>
    </source>
</evidence>
<dbReference type="CDD" id="cd00082">
    <property type="entry name" value="HisKA"/>
    <property type="match status" value="1"/>
</dbReference>
<name>A0A251XBT0_9GAMM</name>
<dbReference type="PROSITE" id="PS50109">
    <property type="entry name" value="HIS_KIN"/>
    <property type="match status" value="1"/>
</dbReference>
<comment type="catalytic activity">
    <reaction evidence="1">
        <text>ATP + protein L-histidine = ADP + protein N-phospho-L-histidine.</text>
        <dbReference type="EC" id="2.7.13.3"/>
    </reaction>
</comment>
<dbReference type="PROSITE" id="PS50110">
    <property type="entry name" value="RESPONSE_REGULATORY"/>
    <property type="match status" value="2"/>
</dbReference>
<feature type="domain" description="Response regulatory" evidence="16">
    <location>
        <begin position="643"/>
        <end position="756"/>
    </location>
</feature>
<proteinExistence type="predicted"/>
<evidence type="ECO:0000256" key="1">
    <source>
        <dbReference type="ARBA" id="ARBA00000085"/>
    </source>
</evidence>
<dbReference type="GO" id="GO:0009927">
    <property type="term" value="F:histidine phosphotransfer kinase activity"/>
    <property type="evidence" value="ECO:0007669"/>
    <property type="project" value="TreeGrafter"/>
</dbReference>
<dbReference type="InterPro" id="IPR001789">
    <property type="entry name" value="Sig_transdc_resp-reg_receiver"/>
</dbReference>